<reference evidence="2 3" key="1">
    <citation type="journal article" date="2020" name="Syst. Appl. Microbiol.">
        <title>Arthrospiribacter ruber gen. nov., sp. nov., a novel bacterium isolated from Arthrospira cultures.</title>
        <authorList>
            <person name="Waleron M."/>
            <person name="Misztak A."/>
            <person name="Waleron M.M."/>
            <person name="Furmaniak M."/>
            <person name="Mrozik A."/>
            <person name="Waleron K."/>
        </authorList>
    </citation>
    <scope>NUCLEOTIDE SEQUENCE [LARGE SCALE GENOMIC DNA]</scope>
    <source>
        <strain evidence="2 3">DPMB0001</strain>
    </source>
</reference>
<gene>
    <name evidence="2" type="ORF">EGN73_15125</name>
</gene>
<dbReference type="Proteomes" id="UP000727490">
    <property type="component" value="Unassembled WGS sequence"/>
</dbReference>
<dbReference type="EMBL" id="RPHB01000007">
    <property type="protein sequence ID" value="MBW3469132.1"/>
    <property type="molecule type" value="Genomic_DNA"/>
</dbReference>
<sequence>MLSPYLFDDEILYRAIKPFPNWWKSEIKRPSSAAFKDSRGVSVDRDARRTSDVVVKELRNRFSVRAVVSISVAECREFNTYPIGKSLPNQPEHAEIHRSESEIELTNGQARNLSKAA</sequence>
<name>A0A951IZA5_9BACT</name>
<keyword evidence="3" id="KW-1185">Reference proteome</keyword>
<proteinExistence type="predicted"/>
<accession>A0A951IZA5</accession>
<comment type="caution">
    <text evidence="2">The sequence shown here is derived from an EMBL/GenBank/DDBJ whole genome shotgun (WGS) entry which is preliminary data.</text>
</comment>
<feature type="compositionally biased region" description="Polar residues" evidence="1">
    <location>
        <begin position="104"/>
        <end position="117"/>
    </location>
</feature>
<protein>
    <submittedName>
        <fullName evidence="2">Uncharacterized protein</fullName>
    </submittedName>
</protein>
<evidence type="ECO:0000256" key="1">
    <source>
        <dbReference type="SAM" id="MobiDB-lite"/>
    </source>
</evidence>
<feature type="region of interest" description="Disordered" evidence="1">
    <location>
        <begin position="85"/>
        <end position="117"/>
    </location>
</feature>
<dbReference type="RefSeq" id="WP_219291614.1">
    <property type="nucleotide sequence ID" value="NZ_RPHB01000007.1"/>
</dbReference>
<dbReference type="AlphaFoldDB" id="A0A951IZA5"/>
<evidence type="ECO:0000313" key="2">
    <source>
        <dbReference type="EMBL" id="MBW3469132.1"/>
    </source>
</evidence>
<feature type="compositionally biased region" description="Basic and acidic residues" evidence="1">
    <location>
        <begin position="92"/>
        <end position="101"/>
    </location>
</feature>
<evidence type="ECO:0000313" key="3">
    <source>
        <dbReference type="Proteomes" id="UP000727490"/>
    </source>
</evidence>
<organism evidence="2 3">
    <name type="scientific">Arthrospiribacter ruber</name>
    <dbReference type="NCBI Taxonomy" id="2487934"/>
    <lineage>
        <taxon>Bacteria</taxon>
        <taxon>Pseudomonadati</taxon>
        <taxon>Bacteroidota</taxon>
        <taxon>Cytophagia</taxon>
        <taxon>Cytophagales</taxon>
        <taxon>Cyclobacteriaceae</taxon>
        <taxon>Arthrospiribacter</taxon>
    </lineage>
</organism>